<protein>
    <submittedName>
        <fullName evidence="2">Methylcobalamin:coenzyme M methyltransferase</fullName>
    </submittedName>
</protein>
<name>A0A1V6C9V7_UNCT6</name>
<dbReference type="InterPro" id="IPR038071">
    <property type="entry name" value="UROD/MetE-like_sf"/>
</dbReference>
<accession>A0A1V6C9V7</accession>
<dbReference type="GO" id="GO:0008168">
    <property type="term" value="F:methyltransferase activity"/>
    <property type="evidence" value="ECO:0007669"/>
    <property type="project" value="UniProtKB-KW"/>
</dbReference>
<gene>
    <name evidence="2" type="ORF">BWX89_00850</name>
</gene>
<evidence type="ECO:0000259" key="1">
    <source>
        <dbReference type="Pfam" id="PF01208"/>
    </source>
</evidence>
<dbReference type="InterPro" id="IPR052024">
    <property type="entry name" value="Methanogen_methyltrans"/>
</dbReference>
<dbReference type="SUPFAM" id="SSF51726">
    <property type="entry name" value="UROD/MetE-like"/>
    <property type="match status" value="1"/>
</dbReference>
<dbReference type="GO" id="GO:0006779">
    <property type="term" value="P:porphyrin-containing compound biosynthetic process"/>
    <property type="evidence" value="ECO:0007669"/>
    <property type="project" value="InterPro"/>
</dbReference>
<feature type="domain" description="Uroporphyrinogen decarboxylase (URO-D)" evidence="1">
    <location>
        <begin position="65"/>
        <end position="226"/>
    </location>
</feature>
<dbReference type="GO" id="GO:0004853">
    <property type="term" value="F:uroporphyrinogen decarboxylase activity"/>
    <property type="evidence" value="ECO:0007669"/>
    <property type="project" value="InterPro"/>
</dbReference>
<keyword evidence="2" id="KW-0808">Transferase</keyword>
<dbReference type="Proteomes" id="UP000485562">
    <property type="component" value="Unassembled WGS sequence"/>
</dbReference>
<comment type="caution">
    <text evidence="2">The sequence shown here is derived from an EMBL/GenBank/DDBJ whole genome shotgun (WGS) entry which is preliminary data.</text>
</comment>
<dbReference type="Pfam" id="PF01208">
    <property type="entry name" value="URO-D"/>
    <property type="match status" value="1"/>
</dbReference>
<dbReference type="EMBL" id="MWDQ01000070">
    <property type="protein sequence ID" value="OQB73677.1"/>
    <property type="molecule type" value="Genomic_DNA"/>
</dbReference>
<dbReference type="PANTHER" id="PTHR47099:SF1">
    <property type="entry name" value="METHYLCOBAMIDE:COM METHYLTRANSFERASE MTBA"/>
    <property type="match status" value="1"/>
</dbReference>
<dbReference type="PANTHER" id="PTHR47099">
    <property type="entry name" value="METHYLCOBAMIDE:COM METHYLTRANSFERASE MTBA"/>
    <property type="match status" value="1"/>
</dbReference>
<dbReference type="GO" id="GO:0032259">
    <property type="term" value="P:methylation"/>
    <property type="evidence" value="ECO:0007669"/>
    <property type="project" value="UniProtKB-KW"/>
</dbReference>
<dbReference type="Gene3D" id="3.20.20.210">
    <property type="match status" value="1"/>
</dbReference>
<keyword evidence="2" id="KW-0489">Methyltransferase</keyword>
<sequence length="322" mass="36700">MGQKFSCGISERLIAKYAGVTLKQMHFDADAIILAYKKAGEIAEKLGIEPPIPRLAGFTYPHVASLGCEVIFPEDSEPKPLPIIKENTDIDNLSEPDDYLAAPLIQKKLESLEKLLEKCPYAIKSIGHLYEGPATTAMLLMGENFLTLPYDDPKRAHKLLEFSAKSAVNYANIIRKKLELPIEPCPVSIPDDFAGIFSPSIFEDFVLKYWDIIYSGMQATERHLHSELLRANHLSLLKKVNINLFDPSADQYLTPEFLRDHCPCRFTLRIKEWEIDNLSIEELEKLYERYVQCKPEIISFSLCFPEHEKKIKALLRKARSMA</sequence>
<dbReference type="AlphaFoldDB" id="A0A1V6C9V7"/>
<proteinExistence type="predicted"/>
<evidence type="ECO:0000313" key="2">
    <source>
        <dbReference type="EMBL" id="OQB73677.1"/>
    </source>
</evidence>
<reference evidence="2" key="1">
    <citation type="submission" date="2017-02" db="EMBL/GenBank/DDBJ databases">
        <title>Delving into the versatile metabolic prowess of the omnipresent phylum Bacteroidetes.</title>
        <authorList>
            <person name="Nobu M.K."/>
            <person name="Mei R."/>
            <person name="Narihiro T."/>
            <person name="Kuroda K."/>
            <person name="Liu W.-T."/>
        </authorList>
    </citation>
    <scope>NUCLEOTIDE SEQUENCE</scope>
    <source>
        <strain evidence="2">ADurb.Bin131</strain>
    </source>
</reference>
<dbReference type="InterPro" id="IPR000257">
    <property type="entry name" value="Uroporphyrinogen_deCOase"/>
</dbReference>
<organism evidence="2">
    <name type="scientific">candidate division TA06 bacterium ADurb.Bin131</name>
    <dbReference type="NCBI Taxonomy" id="1852827"/>
    <lineage>
        <taxon>Bacteria</taxon>
        <taxon>Bacteria division TA06</taxon>
    </lineage>
</organism>